<name>A0A420I4L3_9PEZI</name>
<protein>
    <submittedName>
        <fullName evidence="1">Uncharacterized protein</fullName>
    </submittedName>
</protein>
<evidence type="ECO:0000313" key="2">
    <source>
        <dbReference type="Proteomes" id="UP000285405"/>
    </source>
</evidence>
<reference evidence="1 2" key="1">
    <citation type="journal article" date="2018" name="BMC Genomics">
        <title>Comparative genome analyses reveal sequence features reflecting distinct modes of host-adaptation between dicot and monocot powdery mildew.</title>
        <authorList>
            <person name="Wu Y."/>
            <person name="Ma X."/>
            <person name="Pan Z."/>
            <person name="Kale S.D."/>
            <person name="Song Y."/>
            <person name="King H."/>
            <person name="Zhang Q."/>
            <person name="Presley C."/>
            <person name="Deng X."/>
            <person name="Wei C.I."/>
            <person name="Xiao S."/>
        </authorList>
    </citation>
    <scope>NUCLEOTIDE SEQUENCE [LARGE SCALE GENOMIC DNA]</scope>
    <source>
        <strain evidence="1">UCSC1</strain>
    </source>
</reference>
<comment type="caution">
    <text evidence="1">The sequence shown here is derived from an EMBL/GenBank/DDBJ whole genome shotgun (WGS) entry which is preliminary data.</text>
</comment>
<accession>A0A420I4L3</accession>
<dbReference type="EMBL" id="MCBR01013102">
    <property type="protein sequence ID" value="RKF64594.1"/>
    <property type="molecule type" value="Genomic_DNA"/>
</dbReference>
<evidence type="ECO:0000313" key="1">
    <source>
        <dbReference type="EMBL" id="RKF64594.1"/>
    </source>
</evidence>
<dbReference type="Proteomes" id="UP000285405">
    <property type="component" value="Unassembled WGS sequence"/>
</dbReference>
<dbReference type="AlphaFoldDB" id="A0A420I4L3"/>
<sequence length="185" mass="20939">MDATIIEDTPLTDEILGDTVPALTQFNKNNGIKEDLMISDISDFTESLSISRGKDISKDETCKLDQALSQYNHTQSLIKVGDRPLPKTKGNKAIRGALINPDLDKGNILTSEKKRIRVKEGAWAQQYFLSFSTASLDLKKERSKLTMDSFPPAPKGWQQMIRHRFAAEFTIAVEREYYPLEEKET</sequence>
<organism evidence="1 2">
    <name type="scientific">Golovinomyces cichoracearum</name>
    <dbReference type="NCBI Taxonomy" id="62708"/>
    <lineage>
        <taxon>Eukaryota</taxon>
        <taxon>Fungi</taxon>
        <taxon>Dikarya</taxon>
        <taxon>Ascomycota</taxon>
        <taxon>Pezizomycotina</taxon>
        <taxon>Leotiomycetes</taxon>
        <taxon>Erysiphales</taxon>
        <taxon>Erysiphaceae</taxon>
        <taxon>Golovinomyces</taxon>
    </lineage>
</organism>
<proteinExistence type="predicted"/>
<gene>
    <name evidence="1" type="ORF">GcC1_131007</name>
</gene>